<dbReference type="Proteomes" id="UP001595711">
    <property type="component" value="Unassembled WGS sequence"/>
</dbReference>
<keyword evidence="8" id="KW-1185">Reference proteome</keyword>
<dbReference type="InterPro" id="IPR005135">
    <property type="entry name" value="Endo/exonuclease/phosphatase"/>
</dbReference>
<dbReference type="NCBIfam" id="TIGR00633">
    <property type="entry name" value="xth"/>
    <property type="match status" value="1"/>
</dbReference>
<dbReference type="PROSITE" id="PS00726">
    <property type="entry name" value="AP_NUCLEASE_F1_1"/>
    <property type="match status" value="1"/>
</dbReference>
<evidence type="ECO:0000256" key="5">
    <source>
        <dbReference type="ARBA" id="ARBA00022842"/>
    </source>
</evidence>
<accession>A0ABV7VEM5</accession>
<evidence type="ECO:0000313" key="8">
    <source>
        <dbReference type="Proteomes" id="UP001595711"/>
    </source>
</evidence>
<feature type="domain" description="Endonuclease/exonuclease/phosphatase" evidence="6">
    <location>
        <begin position="13"/>
        <end position="263"/>
    </location>
</feature>
<dbReference type="SUPFAM" id="SSF56219">
    <property type="entry name" value="DNase I-like"/>
    <property type="match status" value="1"/>
</dbReference>
<dbReference type="RefSeq" id="WP_379724202.1">
    <property type="nucleotide sequence ID" value="NZ_JBHRYJ010000001.1"/>
</dbReference>
<comment type="similarity">
    <text evidence="2">Belongs to the DNA repair enzymes AP/ExoA family.</text>
</comment>
<organism evidence="7 8">
    <name type="scientific">Ferrovibrio xuzhouensis</name>
    <dbReference type="NCBI Taxonomy" id="1576914"/>
    <lineage>
        <taxon>Bacteria</taxon>
        <taxon>Pseudomonadati</taxon>
        <taxon>Pseudomonadota</taxon>
        <taxon>Alphaproteobacteria</taxon>
        <taxon>Rhodospirillales</taxon>
        <taxon>Rhodospirillaceae</taxon>
        <taxon>Ferrovibrio</taxon>
    </lineage>
</organism>
<dbReference type="InterPro" id="IPR037493">
    <property type="entry name" value="ExoIII-like"/>
</dbReference>
<comment type="caution">
    <text evidence="7">The sequence shown here is derived from an EMBL/GenBank/DDBJ whole genome shotgun (WGS) entry which is preliminary data.</text>
</comment>
<dbReference type="CDD" id="cd09086">
    <property type="entry name" value="ExoIII-like_AP-endo"/>
    <property type="match status" value="1"/>
</dbReference>
<comment type="cofactor">
    <cofactor evidence="1">
        <name>Mg(2+)</name>
        <dbReference type="ChEBI" id="CHEBI:18420"/>
    </cofactor>
</comment>
<dbReference type="PROSITE" id="PS51435">
    <property type="entry name" value="AP_NUCLEASE_F1_4"/>
    <property type="match status" value="1"/>
</dbReference>
<reference evidence="8" key="1">
    <citation type="journal article" date="2019" name="Int. J. Syst. Evol. Microbiol.">
        <title>The Global Catalogue of Microorganisms (GCM) 10K type strain sequencing project: providing services to taxonomists for standard genome sequencing and annotation.</title>
        <authorList>
            <consortium name="The Broad Institute Genomics Platform"/>
            <consortium name="The Broad Institute Genome Sequencing Center for Infectious Disease"/>
            <person name="Wu L."/>
            <person name="Ma J."/>
        </authorList>
    </citation>
    <scope>NUCLEOTIDE SEQUENCE [LARGE SCALE GENOMIC DNA]</scope>
    <source>
        <strain evidence="8">KCTC 42182</strain>
    </source>
</reference>
<evidence type="ECO:0000256" key="4">
    <source>
        <dbReference type="ARBA" id="ARBA00022801"/>
    </source>
</evidence>
<dbReference type="InterPro" id="IPR020847">
    <property type="entry name" value="AP_endonuclease_F1_BS"/>
</dbReference>
<keyword evidence="3" id="KW-0479">Metal-binding</keyword>
<evidence type="ECO:0000256" key="2">
    <source>
        <dbReference type="ARBA" id="ARBA00007092"/>
    </source>
</evidence>
<dbReference type="InterPro" id="IPR036691">
    <property type="entry name" value="Endo/exonu/phosph_ase_sf"/>
</dbReference>
<evidence type="ECO:0000256" key="3">
    <source>
        <dbReference type="ARBA" id="ARBA00022723"/>
    </source>
</evidence>
<evidence type="ECO:0000259" key="6">
    <source>
        <dbReference type="Pfam" id="PF03372"/>
    </source>
</evidence>
<dbReference type="NCBIfam" id="TIGR00195">
    <property type="entry name" value="exoDNase_III"/>
    <property type="match status" value="1"/>
</dbReference>
<dbReference type="Gene3D" id="3.60.10.10">
    <property type="entry name" value="Endonuclease/exonuclease/phosphatase"/>
    <property type="match status" value="1"/>
</dbReference>
<evidence type="ECO:0000256" key="1">
    <source>
        <dbReference type="ARBA" id="ARBA00001946"/>
    </source>
</evidence>
<keyword evidence="4 7" id="KW-0378">Hydrolase</keyword>
<dbReference type="GO" id="GO:0008311">
    <property type="term" value="F:double-stranded DNA 3'-5' DNA exonuclease activity"/>
    <property type="evidence" value="ECO:0007669"/>
    <property type="project" value="UniProtKB-EC"/>
</dbReference>
<dbReference type="InterPro" id="IPR004808">
    <property type="entry name" value="AP_endonuc_1"/>
</dbReference>
<gene>
    <name evidence="7" type="primary">xth</name>
    <name evidence="7" type="ORF">ACFOOQ_08115</name>
</gene>
<proteinExistence type="inferred from homology"/>
<protein>
    <submittedName>
        <fullName evidence="7">Exodeoxyribonuclease III</fullName>
        <ecNumber evidence="7">3.1.11.2</ecNumber>
    </submittedName>
</protein>
<dbReference type="Pfam" id="PF03372">
    <property type="entry name" value="Exo_endo_phos"/>
    <property type="match status" value="1"/>
</dbReference>
<dbReference type="PANTHER" id="PTHR43250">
    <property type="entry name" value="EXODEOXYRIBONUCLEASE III"/>
    <property type="match status" value="1"/>
</dbReference>
<keyword evidence="5" id="KW-0460">Magnesium</keyword>
<sequence length="274" mass="30533">MPKKTAAKPISLATWNINSVRARLPLMKAFLDAHDPDILCLQETKVRDDQFPHELFEQHGYTTRLIRGQPGYNGVAIFSRLPLQLAGKLNLAGRDDCRHIAATLPDGTVLHNYYVPAGGDVPDVTKNDKFAHKLDVLAEMTKWSAALKKKAGREILVGDLNIAPLETDVWSHKKLLDVVSHTPIETEGLLKMMAARGWVDAVRHFVPPAETLFSWWSYRSPDWEAADKGRRLDHVWVSPQLQDSLKSARVAKAMRGLEKASDHAPVIITLDSAG</sequence>
<dbReference type="EMBL" id="JBHRYJ010000001">
    <property type="protein sequence ID" value="MFC3675503.1"/>
    <property type="molecule type" value="Genomic_DNA"/>
</dbReference>
<dbReference type="EC" id="3.1.11.2" evidence="7"/>
<name>A0ABV7VEM5_9PROT</name>
<evidence type="ECO:0000313" key="7">
    <source>
        <dbReference type="EMBL" id="MFC3675503.1"/>
    </source>
</evidence>
<dbReference type="PANTHER" id="PTHR43250:SF2">
    <property type="entry name" value="EXODEOXYRIBONUCLEASE III"/>
    <property type="match status" value="1"/>
</dbReference>